<dbReference type="Pfam" id="PF04350">
    <property type="entry name" value="PilO"/>
    <property type="match status" value="1"/>
</dbReference>
<keyword evidence="4" id="KW-1185">Reference proteome</keyword>
<feature type="coiled-coil region" evidence="1">
    <location>
        <begin position="51"/>
        <end position="102"/>
    </location>
</feature>
<organism evidence="3 4">
    <name type="scientific">Seongchinamella sediminis</name>
    <dbReference type="NCBI Taxonomy" id="2283635"/>
    <lineage>
        <taxon>Bacteria</taxon>
        <taxon>Pseudomonadati</taxon>
        <taxon>Pseudomonadota</taxon>
        <taxon>Gammaproteobacteria</taxon>
        <taxon>Cellvibrionales</taxon>
        <taxon>Halieaceae</taxon>
        <taxon>Seongchinamella</taxon>
    </lineage>
</organism>
<reference evidence="3 4" key="1">
    <citation type="submission" date="2018-07" db="EMBL/GenBank/DDBJ databases">
        <title>Halioglobus sp. genome submission.</title>
        <authorList>
            <person name="Ye M.-Q."/>
            <person name="Du Z.-J."/>
        </authorList>
    </citation>
    <scope>NUCLEOTIDE SEQUENCE [LARGE SCALE GENOMIC DNA]</scope>
    <source>
        <strain evidence="3 4">U0301</strain>
    </source>
</reference>
<feature type="transmembrane region" description="Helical" evidence="2">
    <location>
        <begin position="32"/>
        <end position="49"/>
    </location>
</feature>
<name>A0A3L7E3J6_9GAMM</name>
<dbReference type="InterPro" id="IPR007445">
    <property type="entry name" value="PilO"/>
</dbReference>
<dbReference type="OrthoDB" id="9802133at2"/>
<dbReference type="InterPro" id="IPR014717">
    <property type="entry name" value="Transl_elong_EF1B/ribsomal_bS6"/>
</dbReference>
<dbReference type="PANTHER" id="PTHR39555">
    <property type="entry name" value="FIMBRIAL ASSEMBLY PROTEIN PILO-LIKE PROTEIN-RELATED"/>
    <property type="match status" value="1"/>
</dbReference>
<dbReference type="Gene3D" id="3.30.70.60">
    <property type="match status" value="1"/>
</dbReference>
<keyword evidence="2" id="KW-0812">Transmembrane</keyword>
<dbReference type="GO" id="GO:0043107">
    <property type="term" value="P:type IV pilus-dependent motility"/>
    <property type="evidence" value="ECO:0007669"/>
    <property type="project" value="InterPro"/>
</dbReference>
<keyword evidence="1" id="KW-0175">Coiled coil</keyword>
<dbReference type="RefSeq" id="WP_117952663.1">
    <property type="nucleotide sequence ID" value="NZ_QRAN01000002.1"/>
</dbReference>
<dbReference type="Proteomes" id="UP000265509">
    <property type="component" value="Unassembled WGS sequence"/>
</dbReference>
<dbReference type="PANTHER" id="PTHR39555:SF1">
    <property type="entry name" value="TYPE IV PILUS INNER MEMBRANE COMPONENT PILO"/>
    <property type="match status" value="1"/>
</dbReference>
<sequence length="204" mass="23038">MAFEDTMRSLREFDVNDLDFDTVGSWPLPIKLFIWIVVLGGVLAFGYYYHIEDLQIQLEGERKKEEQLKQEFEKKAFQAANLDAYRQQMKEMEESFGALVSQLPSDTEVPGLLEDITNKGLLNGLNIASIDLLPEQAKEFYIELPISIVASGSYHDLGAFISGMAALPRIVTLHDFNIAAPGGDANNLQLRITAKTYRYRDDEV</sequence>
<gene>
    <name evidence="3" type="ORF">DWB85_02740</name>
</gene>
<dbReference type="PIRSF" id="PIRSF016482">
    <property type="entry name" value="PilO"/>
    <property type="match status" value="1"/>
</dbReference>
<dbReference type="GO" id="GO:0043683">
    <property type="term" value="P:type IV pilus assembly"/>
    <property type="evidence" value="ECO:0007669"/>
    <property type="project" value="InterPro"/>
</dbReference>
<proteinExistence type="predicted"/>
<protein>
    <submittedName>
        <fullName evidence="3">Pilus assembly protein PilP</fullName>
    </submittedName>
</protein>
<keyword evidence="2" id="KW-0472">Membrane</keyword>
<comment type="caution">
    <text evidence="3">The sequence shown here is derived from an EMBL/GenBank/DDBJ whole genome shotgun (WGS) entry which is preliminary data.</text>
</comment>
<dbReference type="AlphaFoldDB" id="A0A3L7E3J6"/>
<dbReference type="EMBL" id="QRAN01000002">
    <property type="protein sequence ID" value="RLQ23485.1"/>
    <property type="molecule type" value="Genomic_DNA"/>
</dbReference>
<evidence type="ECO:0000256" key="2">
    <source>
        <dbReference type="SAM" id="Phobius"/>
    </source>
</evidence>
<accession>A0A3L7E3J6</accession>
<evidence type="ECO:0000256" key="1">
    <source>
        <dbReference type="SAM" id="Coils"/>
    </source>
</evidence>
<evidence type="ECO:0000313" key="4">
    <source>
        <dbReference type="Proteomes" id="UP000265509"/>
    </source>
</evidence>
<dbReference type="Gene3D" id="1.10.287.540">
    <property type="entry name" value="Helix hairpin bin"/>
    <property type="match status" value="1"/>
</dbReference>
<evidence type="ECO:0000313" key="3">
    <source>
        <dbReference type="EMBL" id="RLQ23485.1"/>
    </source>
</evidence>
<keyword evidence="2" id="KW-1133">Transmembrane helix</keyword>